<dbReference type="RefSeq" id="WP_143100919.1">
    <property type="nucleotide sequence ID" value="NZ_FPBL01000002.1"/>
</dbReference>
<reference evidence="1 2" key="1">
    <citation type="submission" date="2016-10" db="EMBL/GenBank/DDBJ databases">
        <authorList>
            <person name="de Groot N.N."/>
        </authorList>
    </citation>
    <scope>NUCLEOTIDE SEQUENCE [LARGE SCALE GENOMIC DNA]</scope>
    <source>
        <strain evidence="1 2">Nm24</strain>
    </source>
</reference>
<dbReference type="AlphaFoldDB" id="A0A1I7FYR6"/>
<dbReference type="EMBL" id="FPBL01000002">
    <property type="protein sequence ID" value="SFU41320.1"/>
    <property type="molecule type" value="Genomic_DNA"/>
</dbReference>
<dbReference type="Proteomes" id="UP000183926">
    <property type="component" value="Unassembled WGS sequence"/>
</dbReference>
<name>A0A1I7FYR6_9PROT</name>
<organism evidence="1 2">
    <name type="scientific">Nitrosomonas eutropha</name>
    <dbReference type="NCBI Taxonomy" id="916"/>
    <lineage>
        <taxon>Bacteria</taxon>
        <taxon>Pseudomonadati</taxon>
        <taxon>Pseudomonadota</taxon>
        <taxon>Betaproteobacteria</taxon>
        <taxon>Nitrosomonadales</taxon>
        <taxon>Nitrosomonadaceae</taxon>
        <taxon>Nitrosomonas</taxon>
    </lineage>
</organism>
<gene>
    <name evidence="1" type="ORF">SAMN05216339_10291</name>
</gene>
<accession>A0A1I7FYR6</accession>
<protein>
    <submittedName>
        <fullName evidence="1">Uncharacterized protein</fullName>
    </submittedName>
</protein>
<evidence type="ECO:0000313" key="2">
    <source>
        <dbReference type="Proteomes" id="UP000183926"/>
    </source>
</evidence>
<proteinExistence type="predicted"/>
<evidence type="ECO:0000313" key="1">
    <source>
        <dbReference type="EMBL" id="SFU41320.1"/>
    </source>
</evidence>
<sequence>MAYFFDGDAAGIKIAMIVRNAVNGRSEVEHLTLLPNGDPVEPYLCRNGFIDVYEKHANDQNRQRYITVEKGNEAYPGQLYQCLPNNGKPSAAHAVVAEMKTKGSASIPKEIADCLTTVIALAGGK</sequence>